<dbReference type="Proteomes" id="UP000031465">
    <property type="component" value="Unassembled WGS sequence"/>
</dbReference>
<reference evidence="1 2" key="1">
    <citation type="journal article" date="2014" name="Mol. Biol. Evol.">
        <title>Massive expansion of Ubiquitination-related gene families within the Chlamydiae.</title>
        <authorList>
            <person name="Domman D."/>
            <person name="Collingro A."/>
            <person name="Lagkouvardos I."/>
            <person name="Gehre L."/>
            <person name="Weinmaier T."/>
            <person name="Rattei T."/>
            <person name="Subtil A."/>
            <person name="Horn M."/>
        </authorList>
    </citation>
    <scope>NUCLEOTIDE SEQUENCE [LARGE SCALE GENOMIC DNA]</scope>
    <source>
        <strain evidence="1 2">EI2</strain>
    </source>
</reference>
<evidence type="ECO:0000313" key="1">
    <source>
        <dbReference type="EMBL" id="KIC70752.1"/>
    </source>
</evidence>
<accession>A0A0C1JU16</accession>
<dbReference type="AlphaFoldDB" id="A0A0C1JU16"/>
<dbReference type="EMBL" id="JSAN01000147">
    <property type="protein sequence ID" value="KIC70752.1"/>
    <property type="molecule type" value="Genomic_DNA"/>
</dbReference>
<sequence>MQTNMLYKMFVDIFKKMAVLILKIIGRFELSNLGAYLINLKTQYHIKKMRSTFINEQSREIK</sequence>
<protein>
    <submittedName>
        <fullName evidence="1">Uncharacterized protein</fullName>
    </submittedName>
</protein>
<comment type="caution">
    <text evidence="1">The sequence shown here is derived from an EMBL/GenBank/DDBJ whole genome shotgun (WGS) entry which is preliminary data.</text>
</comment>
<evidence type="ECO:0000313" key="2">
    <source>
        <dbReference type="Proteomes" id="UP000031465"/>
    </source>
</evidence>
<proteinExistence type="predicted"/>
<name>A0A0C1JU16_9BACT</name>
<gene>
    <name evidence="1" type="ORF">DB44_GB00010</name>
</gene>
<organism evidence="1 2">
    <name type="scientific">Candidatus Protochlamydia amoebophila</name>
    <dbReference type="NCBI Taxonomy" id="362787"/>
    <lineage>
        <taxon>Bacteria</taxon>
        <taxon>Pseudomonadati</taxon>
        <taxon>Chlamydiota</taxon>
        <taxon>Chlamydiia</taxon>
        <taxon>Parachlamydiales</taxon>
        <taxon>Parachlamydiaceae</taxon>
        <taxon>Candidatus Protochlamydia</taxon>
    </lineage>
</organism>